<dbReference type="OrthoDB" id="734724at2"/>
<dbReference type="Pfam" id="PF04932">
    <property type="entry name" value="Wzy_C"/>
    <property type="match status" value="1"/>
</dbReference>
<evidence type="ECO:0000313" key="7">
    <source>
        <dbReference type="EMBL" id="SDD76325.1"/>
    </source>
</evidence>
<dbReference type="Proteomes" id="UP000199072">
    <property type="component" value="Unassembled WGS sequence"/>
</dbReference>
<keyword evidence="2 5" id="KW-0812">Transmembrane</keyword>
<dbReference type="STRING" id="1391627.SAMN05216464_102500"/>
<dbReference type="InterPro" id="IPR007016">
    <property type="entry name" value="O-antigen_ligase-rel_domated"/>
</dbReference>
<accession>A0A1G6XG68</accession>
<feature type="transmembrane region" description="Helical" evidence="5">
    <location>
        <begin position="152"/>
        <end position="173"/>
    </location>
</feature>
<keyword evidence="4 5" id="KW-0472">Membrane</keyword>
<feature type="transmembrane region" description="Helical" evidence="5">
    <location>
        <begin position="77"/>
        <end position="97"/>
    </location>
</feature>
<sequence length="405" mass="46322">MLLKKCLCFGVMLFYLYTLAFCIFMTDTLRIPAPIIFCLLLLFFVQKPILRFSYYNELVIFIIGVFLYQVVGLDDYRGFFATLITIIVCSLYFNYFIGSSKLRYYTSVFLFFSLLIFSMLIMVLDHNLQATIDPIRSTLLGEQVKQSPSGVAVAQFTFGYQVAAVTTFIFIAACTCKQYLIIRIIVLSACIICIYLGMNRSALISFGTAVTLFLFIYYRYKAILLVAATVIICFGLYNYVIKDNLDTKNNILSKNQAKEANDYNRANMAAENLKIYADYPFGLIFYGKTWDEVTYRNPLFTFGLSSHNSYLMFITLLGPFVGLGLLAGIYYKPIRLFWQTIKNVQYKGIAIYVALFFSFLAISLNALSHNGWLMSVDGPTIFLYFAVLHHDKLIENQPQDQLSMA</sequence>
<feature type="transmembrane region" description="Helical" evidence="5">
    <location>
        <begin position="310"/>
        <end position="329"/>
    </location>
</feature>
<feature type="transmembrane region" description="Helical" evidence="5">
    <location>
        <begin position="30"/>
        <end position="45"/>
    </location>
</feature>
<keyword evidence="7" id="KW-0436">Ligase</keyword>
<evidence type="ECO:0000256" key="1">
    <source>
        <dbReference type="ARBA" id="ARBA00004141"/>
    </source>
</evidence>
<reference evidence="7 8" key="1">
    <citation type="submission" date="2016-10" db="EMBL/GenBank/DDBJ databases">
        <authorList>
            <person name="de Groot N.N."/>
        </authorList>
    </citation>
    <scope>NUCLEOTIDE SEQUENCE [LARGE SCALE GENOMIC DNA]</scope>
    <source>
        <strain evidence="7 8">47C3B</strain>
    </source>
</reference>
<evidence type="ECO:0000256" key="2">
    <source>
        <dbReference type="ARBA" id="ARBA00022692"/>
    </source>
</evidence>
<dbReference type="EMBL" id="FNAI01000002">
    <property type="protein sequence ID" value="SDD76325.1"/>
    <property type="molecule type" value="Genomic_DNA"/>
</dbReference>
<keyword evidence="3 5" id="KW-1133">Transmembrane helix</keyword>
<feature type="transmembrane region" description="Helical" evidence="5">
    <location>
        <begin position="349"/>
        <end position="367"/>
    </location>
</feature>
<keyword evidence="8" id="KW-1185">Reference proteome</keyword>
<dbReference type="AlphaFoldDB" id="A0A1G6XG68"/>
<name>A0A1G6XG68_9SPHI</name>
<feature type="transmembrane region" description="Helical" evidence="5">
    <location>
        <begin position="104"/>
        <end position="124"/>
    </location>
</feature>
<organism evidence="7 8">
    <name type="scientific">Mucilaginibacter pineti</name>
    <dbReference type="NCBI Taxonomy" id="1391627"/>
    <lineage>
        <taxon>Bacteria</taxon>
        <taxon>Pseudomonadati</taxon>
        <taxon>Bacteroidota</taxon>
        <taxon>Sphingobacteriia</taxon>
        <taxon>Sphingobacteriales</taxon>
        <taxon>Sphingobacteriaceae</taxon>
        <taxon>Mucilaginibacter</taxon>
    </lineage>
</organism>
<dbReference type="GO" id="GO:0016020">
    <property type="term" value="C:membrane"/>
    <property type="evidence" value="ECO:0007669"/>
    <property type="project" value="UniProtKB-SubCell"/>
</dbReference>
<gene>
    <name evidence="7" type="ORF">SAMN05216464_102500</name>
</gene>
<evidence type="ECO:0000256" key="3">
    <source>
        <dbReference type="ARBA" id="ARBA00022989"/>
    </source>
</evidence>
<feature type="domain" description="O-antigen ligase-related" evidence="6">
    <location>
        <begin position="186"/>
        <end position="323"/>
    </location>
</feature>
<feature type="transmembrane region" description="Helical" evidence="5">
    <location>
        <begin position="223"/>
        <end position="241"/>
    </location>
</feature>
<evidence type="ECO:0000259" key="6">
    <source>
        <dbReference type="Pfam" id="PF04932"/>
    </source>
</evidence>
<dbReference type="GO" id="GO:0016874">
    <property type="term" value="F:ligase activity"/>
    <property type="evidence" value="ECO:0007669"/>
    <property type="project" value="UniProtKB-KW"/>
</dbReference>
<proteinExistence type="predicted"/>
<comment type="subcellular location">
    <subcellularLocation>
        <location evidence="1">Membrane</location>
        <topology evidence="1">Multi-pass membrane protein</topology>
    </subcellularLocation>
</comment>
<feature type="transmembrane region" description="Helical" evidence="5">
    <location>
        <begin position="203"/>
        <end position="218"/>
    </location>
</feature>
<evidence type="ECO:0000256" key="5">
    <source>
        <dbReference type="SAM" id="Phobius"/>
    </source>
</evidence>
<protein>
    <submittedName>
        <fullName evidence="7">O-Antigen ligase</fullName>
    </submittedName>
</protein>
<feature type="transmembrane region" description="Helical" evidence="5">
    <location>
        <begin position="52"/>
        <end position="71"/>
    </location>
</feature>
<evidence type="ECO:0000313" key="8">
    <source>
        <dbReference type="Proteomes" id="UP000199072"/>
    </source>
</evidence>
<feature type="transmembrane region" description="Helical" evidence="5">
    <location>
        <begin position="180"/>
        <end position="197"/>
    </location>
</feature>
<evidence type="ECO:0000256" key="4">
    <source>
        <dbReference type="ARBA" id="ARBA00023136"/>
    </source>
</evidence>